<organism evidence="4 5">
    <name type="scientific">Ignelater luminosus</name>
    <name type="common">Cucubano</name>
    <name type="synonym">Pyrophorus luminosus</name>
    <dbReference type="NCBI Taxonomy" id="2038154"/>
    <lineage>
        <taxon>Eukaryota</taxon>
        <taxon>Metazoa</taxon>
        <taxon>Ecdysozoa</taxon>
        <taxon>Arthropoda</taxon>
        <taxon>Hexapoda</taxon>
        <taxon>Insecta</taxon>
        <taxon>Pterygota</taxon>
        <taxon>Neoptera</taxon>
        <taxon>Endopterygota</taxon>
        <taxon>Coleoptera</taxon>
        <taxon>Polyphaga</taxon>
        <taxon>Elateriformia</taxon>
        <taxon>Elateroidea</taxon>
        <taxon>Elateridae</taxon>
        <taxon>Agrypninae</taxon>
        <taxon>Pyrophorini</taxon>
        <taxon>Ignelater</taxon>
    </lineage>
</organism>
<dbReference type="EMBL" id="VTPC01090701">
    <property type="protein sequence ID" value="KAF2881770.1"/>
    <property type="molecule type" value="Genomic_DNA"/>
</dbReference>
<dbReference type="InterPro" id="IPR057443">
    <property type="entry name" value="At5g54830-like"/>
</dbReference>
<dbReference type="PANTHER" id="PTHR24036">
    <property type="entry name" value="SKELETOR-RELATED"/>
    <property type="match status" value="1"/>
</dbReference>
<protein>
    <recommendedName>
        <fullName evidence="3">DOMON domain-containing protein</fullName>
    </recommendedName>
</protein>
<dbReference type="Pfam" id="PF03351">
    <property type="entry name" value="DOMON"/>
    <property type="match status" value="1"/>
</dbReference>
<dbReference type="AlphaFoldDB" id="A0A8K0CDI0"/>
<comment type="caution">
    <text evidence="4">The sequence shown here is derived from an EMBL/GenBank/DDBJ whole genome shotgun (WGS) entry which is preliminary data.</text>
</comment>
<dbReference type="InterPro" id="IPR045266">
    <property type="entry name" value="DOH_DOMON"/>
</dbReference>
<name>A0A8K0CDI0_IGNLU</name>
<feature type="region of interest" description="Disordered" evidence="2">
    <location>
        <begin position="1059"/>
        <end position="1105"/>
    </location>
</feature>
<reference evidence="4" key="1">
    <citation type="submission" date="2019-08" db="EMBL/GenBank/DDBJ databases">
        <title>The genome of the North American firefly Photinus pyralis.</title>
        <authorList>
            <consortium name="Photinus pyralis genome working group"/>
            <person name="Fallon T.R."/>
            <person name="Sander Lower S.E."/>
            <person name="Weng J.-K."/>
        </authorList>
    </citation>
    <scope>NUCLEOTIDE SEQUENCE</scope>
    <source>
        <strain evidence="4">TRF0915ILg1</strain>
        <tissue evidence="4">Whole body</tissue>
    </source>
</reference>
<dbReference type="Pfam" id="PF25489">
    <property type="entry name" value="At5g54830"/>
    <property type="match status" value="1"/>
</dbReference>
<feature type="non-terminal residue" evidence="4">
    <location>
        <position position="1131"/>
    </location>
</feature>
<accession>A0A8K0CDI0</accession>
<proteinExistence type="predicted"/>
<feature type="compositionally biased region" description="Low complexity" evidence="2">
    <location>
        <begin position="204"/>
        <end position="214"/>
    </location>
</feature>
<feature type="compositionally biased region" description="Basic and acidic residues" evidence="2">
    <location>
        <begin position="1059"/>
        <end position="1079"/>
    </location>
</feature>
<evidence type="ECO:0000313" key="5">
    <source>
        <dbReference type="Proteomes" id="UP000801492"/>
    </source>
</evidence>
<feature type="region of interest" description="Disordered" evidence="2">
    <location>
        <begin position="167"/>
        <end position="261"/>
    </location>
</feature>
<dbReference type="Proteomes" id="UP000801492">
    <property type="component" value="Unassembled WGS sequence"/>
</dbReference>
<dbReference type="OrthoDB" id="2448405at2759"/>
<dbReference type="PANTHER" id="PTHR24036:SF13">
    <property type="entry name" value="PROTEIN SKELETOR, ISOFORMS D_E"/>
    <property type="match status" value="1"/>
</dbReference>
<dbReference type="InterPro" id="IPR005018">
    <property type="entry name" value="DOMON_domain"/>
</dbReference>
<feature type="region of interest" description="Disordered" evidence="2">
    <location>
        <begin position="863"/>
        <end position="885"/>
    </location>
</feature>
<dbReference type="CDD" id="cd09631">
    <property type="entry name" value="DOMON_DOH"/>
    <property type="match status" value="1"/>
</dbReference>
<evidence type="ECO:0000259" key="3">
    <source>
        <dbReference type="PROSITE" id="PS50836"/>
    </source>
</evidence>
<gene>
    <name evidence="4" type="ORF">ILUMI_24412</name>
</gene>
<feature type="compositionally biased region" description="Low complexity" evidence="2">
    <location>
        <begin position="1092"/>
        <end position="1105"/>
    </location>
</feature>
<dbReference type="PROSITE" id="PS50836">
    <property type="entry name" value="DOMON"/>
    <property type="match status" value="1"/>
</dbReference>
<feature type="compositionally biased region" description="Pro residues" evidence="2">
    <location>
        <begin position="177"/>
        <end position="186"/>
    </location>
</feature>
<dbReference type="InterPro" id="IPR052126">
    <property type="entry name" value="Spindle_Org/Thrombomodulin"/>
</dbReference>
<sequence length="1131" mass="127039">EREYMSFGLSGSQTKSAMVGGDVAVAWVDKTLKGHADDYYLADKSQCSGKTGSCPDERFEDNTDSINTLNGAMVNGYSIVTYQRPLRASDRFDKQIFTNQSQPIIWAIGPLNQRYEVSFHSQWAKRDYFIDFGRTPKWNCPMPEIEQPSMRAASNPPPKPHYEEVVEQTVTEEYEEPPPPPPPPTTRPRNQQRRRGESRRGSVRQDNNNNNSDNVARDSERTVSRTRQSGRRGPNAAAATERAQPTRQVPTPAPVSKRNAWEIPPIQCHEPEDGVLYAQMGPTGGKRGYPAITGHVGWGISWYINGLLIPEINVVRGKTYTFVVEGGLDPEIPAKYHPFYITDDPVGGYEYKTPSERAKVKIFAGARQNSDGSVVPTGVGRLCHWTHQGDLEADDFESFGAYQRTLELKCDQGEPGVIQFTPDKNTPDTVYYQCFTHRYLGWKINVLDSCDVEPSASETKVSVVDLKTGEQVADLQTEDDLEESPSIRVETRVKAPNVIENAEKQSNVLNEDKIEEKSEGPIIVSTYSVPQLPLQNTYVESQVSLQPELSIILPQPNYFPQTIYVQNHNPTLYPTFQQQDNFKPSPTINVPSEETTQKRFEQGNPTTIEVSTTPTEKVVSASTESSRVETRIISPLNKTNILVGQRFPQYGGQKVIVNYPLMASPSQIRPKPPGFSHFPYKKPYHRPVMKTPTMNRPFPYKFKDKPIYLTPIHTQIRPQSVIIMKRPGGPPQPPPFVKKAPPALVFSERPVAANFNKLHPNVEISPLQASTEKEPQRTTEKPYAPLIYIAPSKVHYNNNYKTAPLKPAINTGFHPESVVVEGGFKPIVSKDIQDRISEDIDGPELEYESEIGIIDVNKESSQKSTQPFEPMFIPSPLDKYSNKTQPHLKRKRVSQKPTNVMFVIKKRRDERRDVQEVEDEIAEAEDRVDAFYLPPANKKDKPIIHIMQPSNIDIPPGTVVSYDGKKVSGASLTAKAAERSSVLDSRSSKAAELIKAGPQFGPFKGDLPPLDPKFINRNAPQLQYQGVLNRDLETPSPSYLPQNAPQGSTKLILVRQVDLEKKGERSRREAHHTPEHTAEQEAQAQRMKDNHTNSNSSSTSSTNSSHNLRHSLLLTFVYVNVILVFSSLRFF</sequence>
<dbReference type="SMART" id="SM00664">
    <property type="entry name" value="DoH"/>
    <property type="match status" value="1"/>
</dbReference>
<keyword evidence="1" id="KW-0677">Repeat</keyword>
<keyword evidence="5" id="KW-1185">Reference proteome</keyword>
<feature type="region of interest" description="Disordered" evidence="2">
    <location>
        <begin position="143"/>
        <end position="162"/>
    </location>
</feature>
<evidence type="ECO:0000256" key="2">
    <source>
        <dbReference type="SAM" id="MobiDB-lite"/>
    </source>
</evidence>
<evidence type="ECO:0000256" key="1">
    <source>
        <dbReference type="ARBA" id="ARBA00022737"/>
    </source>
</evidence>
<evidence type="ECO:0000313" key="4">
    <source>
        <dbReference type="EMBL" id="KAF2881770.1"/>
    </source>
</evidence>
<feature type="domain" description="DOMON" evidence="3">
    <location>
        <begin position="1"/>
        <end position="109"/>
    </location>
</feature>